<reference evidence="1 2" key="1">
    <citation type="journal article" date="2012" name="Genet. Mol. Biol.">
        <title>Analysis of 16S rRNA and mxaF genes revealing insights into Methylobacterium niche-specific plant association.</title>
        <authorList>
            <person name="Dourado M.N."/>
            <person name="Andreote F.D."/>
            <person name="Dini-Andreote F."/>
            <person name="Conti R."/>
            <person name="Araujo J.M."/>
            <person name="Araujo W.L."/>
        </authorList>
    </citation>
    <scope>NUCLEOTIDE SEQUENCE [LARGE SCALE GENOMIC DNA]</scope>
    <source>
        <strain evidence="1 2">TC3-10</strain>
    </source>
</reference>
<organism evidence="1 2">
    <name type="scientific">Methylobacterium oryzae</name>
    <dbReference type="NCBI Taxonomy" id="334852"/>
    <lineage>
        <taxon>Bacteria</taxon>
        <taxon>Pseudomonadati</taxon>
        <taxon>Pseudomonadota</taxon>
        <taxon>Alphaproteobacteria</taxon>
        <taxon>Hyphomicrobiales</taxon>
        <taxon>Methylobacteriaceae</taxon>
        <taxon>Methylobacterium</taxon>
    </lineage>
</organism>
<keyword evidence="2" id="KW-1185">Reference proteome</keyword>
<protein>
    <submittedName>
        <fullName evidence="1">Uncharacterized protein</fullName>
    </submittedName>
</protein>
<accession>A0ABU7TMR4</accession>
<comment type="caution">
    <text evidence="1">The sequence shown here is derived from an EMBL/GenBank/DDBJ whole genome shotgun (WGS) entry which is preliminary data.</text>
</comment>
<dbReference type="EMBL" id="MLCA01000006">
    <property type="protein sequence ID" value="MEE7491093.1"/>
    <property type="molecule type" value="Genomic_DNA"/>
</dbReference>
<name>A0ABU7TMR4_9HYPH</name>
<evidence type="ECO:0000313" key="2">
    <source>
        <dbReference type="Proteomes" id="UP001355206"/>
    </source>
</evidence>
<dbReference type="Proteomes" id="UP001355206">
    <property type="component" value="Unassembled WGS sequence"/>
</dbReference>
<evidence type="ECO:0000313" key="1">
    <source>
        <dbReference type="EMBL" id="MEE7491093.1"/>
    </source>
</evidence>
<gene>
    <name evidence="1" type="ORF">MOTC310_11725</name>
</gene>
<proteinExistence type="predicted"/>
<sequence>MVSDRDPASRALRAQALLADETFVEALGEIEAGAVDALARANVADPAALIEHTALIQAVRAVRRHVESIVTNAALSDRPGPSFA</sequence>